<dbReference type="Pfam" id="PF13630">
    <property type="entry name" value="SdpI"/>
    <property type="match status" value="1"/>
</dbReference>
<dbReference type="Proteomes" id="UP000612680">
    <property type="component" value="Chromosome"/>
</dbReference>
<gene>
    <name evidence="2" type="ORF">HWI92_04320</name>
</gene>
<keyword evidence="1" id="KW-0812">Transmembrane</keyword>
<organism evidence="2 3">
    <name type="scientific">Dyadobacter sandarakinus</name>
    <dbReference type="NCBI Taxonomy" id="2747268"/>
    <lineage>
        <taxon>Bacteria</taxon>
        <taxon>Pseudomonadati</taxon>
        <taxon>Bacteroidota</taxon>
        <taxon>Cytophagia</taxon>
        <taxon>Cytophagales</taxon>
        <taxon>Spirosomataceae</taxon>
        <taxon>Dyadobacter</taxon>
    </lineage>
</organism>
<sequence>MDIILLGHAGFMLCSFVVAMAVRFFKPGKINPLLGYRTPLAMKSEEAWREANRYSTRIQVWLSLSFCMLAAASYLLIGGITSFYLCSFLLAVTSISVIPITEYHLRQEFDSNGKRLS</sequence>
<name>A0ABX7I2S8_9BACT</name>
<proteinExistence type="predicted"/>
<reference evidence="2 3" key="1">
    <citation type="submission" date="2020-06" db="EMBL/GenBank/DDBJ databases">
        <title>Dyadobacter sandarakinus sp. nov., isolated from the soil of the Arctic Yellow River Station.</title>
        <authorList>
            <person name="Zhang Y."/>
            <person name="Peng F."/>
        </authorList>
    </citation>
    <scope>NUCLEOTIDE SEQUENCE [LARGE SCALE GENOMIC DNA]</scope>
    <source>
        <strain evidence="2 3">Q3-56</strain>
    </source>
</reference>
<protein>
    <submittedName>
        <fullName evidence="2">SdpI family protein</fullName>
    </submittedName>
</protein>
<dbReference type="InterPro" id="IPR025962">
    <property type="entry name" value="SdpI/YhfL"/>
</dbReference>
<keyword evidence="3" id="KW-1185">Reference proteome</keyword>
<evidence type="ECO:0000256" key="1">
    <source>
        <dbReference type="SAM" id="Phobius"/>
    </source>
</evidence>
<evidence type="ECO:0000313" key="3">
    <source>
        <dbReference type="Proteomes" id="UP000612680"/>
    </source>
</evidence>
<accession>A0ABX7I2S8</accession>
<keyword evidence="1" id="KW-1133">Transmembrane helix</keyword>
<dbReference type="RefSeq" id="WP_204660941.1">
    <property type="nucleotide sequence ID" value="NZ_CP056775.1"/>
</dbReference>
<keyword evidence="1" id="KW-0472">Membrane</keyword>
<dbReference type="EMBL" id="CP056775">
    <property type="protein sequence ID" value="QRR00180.1"/>
    <property type="molecule type" value="Genomic_DNA"/>
</dbReference>
<evidence type="ECO:0000313" key="2">
    <source>
        <dbReference type="EMBL" id="QRR00180.1"/>
    </source>
</evidence>
<feature type="transmembrane region" description="Helical" evidence="1">
    <location>
        <begin position="6"/>
        <end position="25"/>
    </location>
</feature>